<protein>
    <submittedName>
        <fullName evidence="2">Uncharacterized protein</fullName>
    </submittedName>
</protein>
<comment type="caution">
    <text evidence="2">The sequence shown here is derived from an EMBL/GenBank/DDBJ whole genome shotgun (WGS) entry which is preliminary data.</text>
</comment>
<feature type="region of interest" description="Disordered" evidence="1">
    <location>
        <begin position="46"/>
        <end position="117"/>
    </location>
</feature>
<gene>
    <name evidence="2" type="ORF">FHS27_003713</name>
</gene>
<evidence type="ECO:0000313" key="2">
    <source>
        <dbReference type="EMBL" id="MBB3207886.1"/>
    </source>
</evidence>
<name>A0A7W5E0G2_9BACT</name>
<accession>A0A7W5E0G2</accession>
<dbReference type="Proteomes" id="UP000536179">
    <property type="component" value="Unassembled WGS sequence"/>
</dbReference>
<dbReference type="EMBL" id="JACHXU010000012">
    <property type="protein sequence ID" value="MBB3207886.1"/>
    <property type="molecule type" value="Genomic_DNA"/>
</dbReference>
<proteinExistence type="predicted"/>
<sequence>MTTRGPDPFLARIALKIFSSDLDREANEDSTIDPVQNRLTTRRFHEPRVPLLTKATTPAKTTSATRINTHQERLTASRPIFSATTTPSHLTRNDSHARSIGYPAPTNLSNATTSMRI</sequence>
<keyword evidence="3" id="KW-1185">Reference proteome</keyword>
<dbReference type="AlphaFoldDB" id="A0A7W5E0G2"/>
<evidence type="ECO:0000313" key="3">
    <source>
        <dbReference type="Proteomes" id="UP000536179"/>
    </source>
</evidence>
<feature type="compositionally biased region" description="Low complexity" evidence="1">
    <location>
        <begin position="50"/>
        <end position="62"/>
    </location>
</feature>
<reference evidence="2 3" key="1">
    <citation type="submission" date="2020-08" db="EMBL/GenBank/DDBJ databases">
        <title>Genomic Encyclopedia of Type Strains, Phase III (KMG-III): the genomes of soil and plant-associated and newly described type strains.</title>
        <authorList>
            <person name="Whitman W."/>
        </authorList>
    </citation>
    <scope>NUCLEOTIDE SEQUENCE [LARGE SCALE GENOMIC DNA]</scope>
    <source>
        <strain evidence="2 3">CECT 8075</strain>
    </source>
</reference>
<evidence type="ECO:0000256" key="1">
    <source>
        <dbReference type="SAM" id="MobiDB-lite"/>
    </source>
</evidence>
<organism evidence="2 3">
    <name type="scientific">Aporhodopirellula rubra</name>
    <dbReference type="NCBI Taxonomy" id="980271"/>
    <lineage>
        <taxon>Bacteria</taxon>
        <taxon>Pseudomonadati</taxon>
        <taxon>Planctomycetota</taxon>
        <taxon>Planctomycetia</taxon>
        <taxon>Pirellulales</taxon>
        <taxon>Pirellulaceae</taxon>
        <taxon>Aporhodopirellula</taxon>
    </lineage>
</organism>
<feature type="compositionally biased region" description="Polar residues" evidence="1">
    <location>
        <begin position="106"/>
        <end position="117"/>
    </location>
</feature>